<evidence type="ECO:0000256" key="2">
    <source>
        <dbReference type="ARBA" id="ARBA00004687"/>
    </source>
</evidence>
<evidence type="ECO:0000256" key="4">
    <source>
        <dbReference type="ARBA" id="ARBA00013797"/>
    </source>
</evidence>
<evidence type="ECO:0000256" key="13">
    <source>
        <dbReference type="RuleBase" id="RU365064"/>
    </source>
</evidence>
<evidence type="ECO:0000256" key="8">
    <source>
        <dbReference type="ARBA" id="ARBA00022692"/>
    </source>
</evidence>
<evidence type="ECO:0000256" key="1">
    <source>
        <dbReference type="ARBA" id="ARBA00004477"/>
    </source>
</evidence>
<evidence type="ECO:0000313" key="15">
    <source>
        <dbReference type="Proteomes" id="UP000076744"/>
    </source>
</evidence>
<feature type="transmembrane region" description="Helical" evidence="13">
    <location>
        <begin position="249"/>
        <end position="270"/>
    </location>
</feature>
<evidence type="ECO:0000256" key="7">
    <source>
        <dbReference type="ARBA" id="ARBA00022679"/>
    </source>
</evidence>
<accession>A0A167V5A2</accession>
<dbReference type="GO" id="GO:0006506">
    <property type="term" value="P:GPI anchor biosynthetic process"/>
    <property type="evidence" value="ECO:0007669"/>
    <property type="project" value="UniProtKB-UniPathway"/>
</dbReference>
<feature type="transmembrane region" description="Helical" evidence="13">
    <location>
        <begin position="111"/>
        <end position="129"/>
    </location>
</feature>
<evidence type="ECO:0000313" key="14">
    <source>
        <dbReference type="EMBL" id="OAA62239.1"/>
    </source>
</evidence>
<feature type="transmembrane region" description="Helical" evidence="13">
    <location>
        <begin position="420"/>
        <end position="443"/>
    </location>
</feature>
<evidence type="ECO:0000256" key="3">
    <source>
        <dbReference type="ARBA" id="ARBA00011071"/>
    </source>
</evidence>
<proteinExistence type="inferred from homology"/>
<evidence type="ECO:0000256" key="5">
    <source>
        <dbReference type="ARBA" id="ARBA00022502"/>
    </source>
</evidence>
<dbReference type="GO" id="GO:0051751">
    <property type="term" value="F:alpha-1,4-mannosyltransferase activity"/>
    <property type="evidence" value="ECO:0007669"/>
    <property type="project" value="InterPro"/>
</dbReference>
<reference evidence="14 15" key="1">
    <citation type="journal article" date="2016" name="Genome Biol. Evol.">
        <title>Divergent and convergent evolution of fungal pathogenicity.</title>
        <authorList>
            <person name="Shang Y."/>
            <person name="Xiao G."/>
            <person name="Zheng P."/>
            <person name="Cen K."/>
            <person name="Zhan S."/>
            <person name="Wang C."/>
        </authorList>
    </citation>
    <scope>NUCLEOTIDE SEQUENCE [LARGE SCALE GENOMIC DNA]</scope>
    <source>
        <strain evidence="14 15">ARSEF 2679</strain>
    </source>
</reference>
<comment type="similarity">
    <text evidence="3 13">Belongs to the PIGM family.</text>
</comment>
<dbReference type="STRING" id="1081104.A0A167V5A2"/>
<dbReference type="GO" id="GO:1990529">
    <property type="term" value="C:glycosylphosphatidylinositol-mannosyltransferase I complex"/>
    <property type="evidence" value="ECO:0007669"/>
    <property type="project" value="TreeGrafter"/>
</dbReference>
<dbReference type="Pfam" id="PF05007">
    <property type="entry name" value="Mannosyl_trans"/>
    <property type="match status" value="1"/>
</dbReference>
<dbReference type="OrthoDB" id="1741594at2759"/>
<dbReference type="EMBL" id="AZHB01000012">
    <property type="protein sequence ID" value="OAA62239.1"/>
    <property type="molecule type" value="Genomic_DNA"/>
</dbReference>
<gene>
    <name evidence="14" type="ORF">ISF_05248</name>
</gene>
<dbReference type="InterPro" id="IPR007704">
    <property type="entry name" value="PIG-M"/>
</dbReference>
<feature type="transmembrane region" description="Helical" evidence="13">
    <location>
        <begin position="353"/>
        <end position="378"/>
    </location>
</feature>
<evidence type="ECO:0000256" key="11">
    <source>
        <dbReference type="ARBA" id="ARBA00023136"/>
    </source>
</evidence>
<keyword evidence="10 13" id="KW-1133">Transmembrane helix</keyword>
<dbReference type="PANTHER" id="PTHR12886:SF0">
    <property type="entry name" value="GPI MANNOSYLTRANSFERASE 1"/>
    <property type="match status" value="1"/>
</dbReference>
<dbReference type="UniPathway" id="UPA00196"/>
<keyword evidence="9 13" id="KW-0256">Endoplasmic reticulum</keyword>
<dbReference type="PANTHER" id="PTHR12886">
    <property type="entry name" value="PIG-M MANNOSYLTRANSFERASE"/>
    <property type="match status" value="1"/>
</dbReference>
<comment type="caution">
    <text evidence="14">The sequence shown here is derived from an EMBL/GenBank/DDBJ whole genome shotgun (WGS) entry which is preliminary data.</text>
</comment>
<feature type="transmembrane region" description="Helical" evidence="13">
    <location>
        <begin position="290"/>
        <end position="310"/>
    </location>
</feature>
<organism evidence="14 15">
    <name type="scientific">Cordyceps fumosorosea (strain ARSEF 2679)</name>
    <name type="common">Isaria fumosorosea</name>
    <dbReference type="NCBI Taxonomy" id="1081104"/>
    <lineage>
        <taxon>Eukaryota</taxon>
        <taxon>Fungi</taxon>
        <taxon>Dikarya</taxon>
        <taxon>Ascomycota</taxon>
        <taxon>Pezizomycotina</taxon>
        <taxon>Sordariomycetes</taxon>
        <taxon>Hypocreomycetidae</taxon>
        <taxon>Hypocreales</taxon>
        <taxon>Cordycipitaceae</taxon>
        <taxon>Cordyceps</taxon>
    </lineage>
</organism>
<dbReference type="GO" id="GO:0005789">
    <property type="term" value="C:endoplasmic reticulum membrane"/>
    <property type="evidence" value="ECO:0007669"/>
    <property type="project" value="UniProtKB-SubCell"/>
</dbReference>
<feature type="transmembrane region" description="Helical" evidence="13">
    <location>
        <begin position="180"/>
        <end position="207"/>
    </location>
</feature>
<keyword evidence="15" id="KW-1185">Reference proteome</keyword>
<keyword evidence="8 13" id="KW-0812">Transmembrane</keyword>
<dbReference type="EC" id="2.4.1.-" evidence="13"/>
<sequence length="459" mass="50163">MAKSRGVSGKTGSGASSSLGSLHALFDPVPLFSIAVALRAVLLVYGAWQDAHSAVKYTDIDYLVFTDAARIVASSPGDGSPYDRATYRYTPLLAWLLAPTAHRRLFDLGKVLFALADLVAGWLALRLLLRRGTPARRAGAFAALWLWNPMVAAISTRGSAEGLLGALTMGLLWAVERRRVALAGVLLGLAVHVKIYPFIYAPAIVWWMDEKRMATAMGSSGSSSAQKKKEKLSLIEAAIGFVTAARVKLAAVSLATFALLNALMYSIYGMPFLVHTYFHHVTRIDHRHNFSPYNVLLYINSAATSSAAVGDTASAPPLRTESLAFLPQLLLSCVLIPLALAKKDLATSMMAQTFAFVTFNKVCTSQYFLWYMVFLPLYLPGSSMLRSPRLGITALVLWVVAQAAWLQQGYELEFLGKSTFVPGLWLASLFFFLVNCWILGIIISDGAERSVLRKEVHYE</sequence>
<feature type="transmembrane region" description="Helical" evidence="13">
    <location>
        <begin position="322"/>
        <end position="341"/>
    </location>
</feature>
<evidence type="ECO:0000256" key="12">
    <source>
        <dbReference type="ARBA" id="ARBA00025399"/>
    </source>
</evidence>
<feature type="transmembrane region" description="Helical" evidence="13">
    <location>
        <begin position="29"/>
        <end position="48"/>
    </location>
</feature>
<dbReference type="Proteomes" id="UP000076744">
    <property type="component" value="Unassembled WGS sequence"/>
</dbReference>
<dbReference type="GeneID" id="30021540"/>
<comment type="function">
    <text evidence="12 13">Mannosyltransferase involved in glycosylphosphatidylinositol-anchor biosynthesis. Transfers the first alpha-1,4-mannose to GlcN-acyl-PI during GPI precursor assembly. Required for cell wall integrity.</text>
</comment>
<dbReference type="AlphaFoldDB" id="A0A167V5A2"/>
<keyword evidence="11 13" id="KW-0472">Membrane</keyword>
<dbReference type="GO" id="GO:0004376">
    <property type="term" value="F:GPI mannosyltransferase activity"/>
    <property type="evidence" value="ECO:0007669"/>
    <property type="project" value="InterPro"/>
</dbReference>
<dbReference type="RefSeq" id="XP_018703989.1">
    <property type="nucleotide sequence ID" value="XM_018848853.1"/>
</dbReference>
<evidence type="ECO:0000256" key="10">
    <source>
        <dbReference type="ARBA" id="ARBA00022989"/>
    </source>
</evidence>
<keyword evidence="7 13" id="KW-0808">Transferase</keyword>
<protein>
    <recommendedName>
        <fullName evidence="4 13">GPI mannosyltransferase 1</fullName>
        <ecNumber evidence="13">2.4.1.-</ecNumber>
    </recommendedName>
    <alternativeName>
        <fullName evidence="13">GPI mannosyltransferase I</fullName>
    </alternativeName>
</protein>
<name>A0A167V5A2_CORFA</name>
<keyword evidence="6 13" id="KW-0328">Glycosyltransferase</keyword>
<evidence type="ECO:0000256" key="6">
    <source>
        <dbReference type="ARBA" id="ARBA00022676"/>
    </source>
</evidence>
<keyword evidence="5 13" id="KW-0337">GPI-anchor biosynthesis</keyword>
<evidence type="ECO:0000256" key="9">
    <source>
        <dbReference type="ARBA" id="ARBA00022824"/>
    </source>
</evidence>
<comment type="pathway">
    <text evidence="2 13">Glycolipid biosynthesis; glycosylphosphatidylinositol-anchor biosynthesis.</text>
</comment>
<comment type="subcellular location">
    <subcellularLocation>
        <location evidence="1 13">Endoplasmic reticulum membrane</location>
        <topology evidence="1 13">Multi-pass membrane protein</topology>
    </subcellularLocation>
</comment>